<evidence type="ECO:0000256" key="1">
    <source>
        <dbReference type="ARBA" id="ARBA00003819"/>
    </source>
</evidence>
<dbReference type="Pfam" id="PF00216">
    <property type="entry name" value="Bac_DNA_binding"/>
    <property type="match status" value="1"/>
</dbReference>
<dbReference type="PANTHER" id="PTHR33175">
    <property type="entry name" value="DNA-BINDING PROTEIN HU"/>
    <property type="match status" value="1"/>
</dbReference>
<dbReference type="STRING" id="489703.SAMN04488038_105209"/>
<comment type="similarity">
    <text evidence="2 5">Belongs to the bacterial histone-like protein family.</text>
</comment>
<dbReference type="RefSeq" id="WP_245732412.1">
    <property type="nucleotide sequence ID" value="NZ_FOFS01000005.1"/>
</dbReference>
<accession>A0A1H9EZE2</accession>
<dbReference type="CDD" id="cd13831">
    <property type="entry name" value="HU"/>
    <property type="match status" value="1"/>
</dbReference>
<dbReference type="Proteomes" id="UP000199233">
    <property type="component" value="Unassembled WGS sequence"/>
</dbReference>
<dbReference type="PANTHER" id="PTHR33175:SF3">
    <property type="entry name" value="DNA-BINDING PROTEIN HU-BETA"/>
    <property type="match status" value="1"/>
</dbReference>
<comment type="function">
    <text evidence="1">Histone-like DNA-binding protein which is capable of wrapping DNA to stabilize it, and thus to prevent its denaturation under extreme environmental conditions.</text>
</comment>
<evidence type="ECO:0000313" key="6">
    <source>
        <dbReference type="EMBL" id="SEQ30989.1"/>
    </source>
</evidence>
<dbReference type="GO" id="GO:0030261">
    <property type="term" value="P:chromosome condensation"/>
    <property type="evidence" value="ECO:0007669"/>
    <property type="project" value="UniProtKB-KW"/>
</dbReference>
<dbReference type="Gene3D" id="4.10.520.10">
    <property type="entry name" value="IHF-like DNA-binding proteins"/>
    <property type="match status" value="1"/>
</dbReference>
<dbReference type="GO" id="GO:0003677">
    <property type="term" value="F:DNA binding"/>
    <property type="evidence" value="ECO:0007669"/>
    <property type="project" value="UniProtKB-KW"/>
</dbReference>
<keyword evidence="7" id="KW-1185">Reference proteome</keyword>
<protein>
    <submittedName>
        <fullName evidence="6">DNA-binding protein HU-beta</fullName>
    </submittedName>
</protein>
<dbReference type="EMBL" id="FOFS01000005">
    <property type="protein sequence ID" value="SEQ30989.1"/>
    <property type="molecule type" value="Genomic_DNA"/>
</dbReference>
<dbReference type="GO" id="GO:0005829">
    <property type="term" value="C:cytosol"/>
    <property type="evidence" value="ECO:0007669"/>
    <property type="project" value="TreeGrafter"/>
</dbReference>
<evidence type="ECO:0000256" key="5">
    <source>
        <dbReference type="RuleBase" id="RU003939"/>
    </source>
</evidence>
<proteinExistence type="inferred from homology"/>
<dbReference type="InterPro" id="IPR010992">
    <property type="entry name" value="IHF-like_DNA-bd_dom_sf"/>
</dbReference>
<evidence type="ECO:0000256" key="4">
    <source>
        <dbReference type="ARBA" id="ARBA00023125"/>
    </source>
</evidence>
<dbReference type="SUPFAM" id="SSF47729">
    <property type="entry name" value="IHF-like DNA-binding proteins"/>
    <property type="match status" value="1"/>
</dbReference>
<dbReference type="PRINTS" id="PR01727">
    <property type="entry name" value="DNABINDINGHU"/>
</dbReference>
<keyword evidence="3" id="KW-0226">DNA condensation</keyword>
<evidence type="ECO:0000256" key="3">
    <source>
        <dbReference type="ARBA" id="ARBA00023067"/>
    </source>
</evidence>
<gene>
    <name evidence="6" type="ORF">SAMN04488038_105209</name>
</gene>
<evidence type="ECO:0000313" key="7">
    <source>
        <dbReference type="Proteomes" id="UP000199233"/>
    </source>
</evidence>
<name>A0A1H9EZE2_9GAMM</name>
<dbReference type="SMART" id="SM00411">
    <property type="entry name" value="BHL"/>
    <property type="match status" value="1"/>
</dbReference>
<reference evidence="6 7" key="1">
    <citation type="submission" date="2016-10" db="EMBL/GenBank/DDBJ databases">
        <authorList>
            <person name="de Groot N.N."/>
        </authorList>
    </citation>
    <scope>NUCLEOTIDE SEQUENCE [LARGE SCALE GENOMIC DNA]</scope>
    <source>
        <strain evidence="6 7">DSM 25927</strain>
    </source>
</reference>
<evidence type="ECO:0000256" key="2">
    <source>
        <dbReference type="ARBA" id="ARBA00010529"/>
    </source>
</evidence>
<keyword evidence="4 6" id="KW-0238">DNA-binding</keyword>
<sequence>MAASYGRKHLIDDLTKELDLSKAQAARTVSAVFETLAKKIKKHGKVQVLPFGTFNVAKRAARKGVNPKTGTAIKIKASKSVRFKPSKSLKDSL</sequence>
<dbReference type="AlphaFoldDB" id="A0A1H9EZE2"/>
<dbReference type="GO" id="GO:0030527">
    <property type="term" value="F:structural constituent of chromatin"/>
    <property type="evidence" value="ECO:0007669"/>
    <property type="project" value="InterPro"/>
</dbReference>
<dbReference type="InterPro" id="IPR000119">
    <property type="entry name" value="Hist_DNA-bd"/>
</dbReference>
<organism evidence="6 7">
    <name type="scientific">Solimonas aquatica</name>
    <dbReference type="NCBI Taxonomy" id="489703"/>
    <lineage>
        <taxon>Bacteria</taxon>
        <taxon>Pseudomonadati</taxon>
        <taxon>Pseudomonadota</taxon>
        <taxon>Gammaproteobacteria</taxon>
        <taxon>Nevskiales</taxon>
        <taxon>Nevskiaceae</taxon>
        <taxon>Solimonas</taxon>
    </lineage>
</organism>